<dbReference type="AlphaFoldDB" id="A0A1E3WGS7"/>
<organism evidence="4 5">
    <name type="scientific">Vibrio scophthalmi</name>
    <dbReference type="NCBI Taxonomy" id="45658"/>
    <lineage>
        <taxon>Bacteria</taxon>
        <taxon>Pseudomonadati</taxon>
        <taxon>Pseudomonadota</taxon>
        <taxon>Gammaproteobacteria</taxon>
        <taxon>Vibrionales</taxon>
        <taxon>Vibrionaceae</taxon>
        <taxon>Vibrio</taxon>
    </lineage>
</organism>
<comment type="caution">
    <text evidence="4">The sequence shown here is derived from an EMBL/GenBank/DDBJ whole genome shotgun (WGS) entry which is preliminary data.</text>
</comment>
<feature type="transmembrane region" description="Helical" evidence="1">
    <location>
        <begin position="169"/>
        <end position="188"/>
    </location>
</feature>
<feature type="domain" description="Acyltransferase 3" evidence="2">
    <location>
        <begin position="8"/>
        <end position="322"/>
    </location>
</feature>
<dbReference type="PATRIC" id="fig|45658.8.peg.4130"/>
<feature type="domain" description="SGNH" evidence="3">
    <location>
        <begin position="387"/>
        <end position="626"/>
    </location>
</feature>
<feature type="transmembrane region" description="Helical" evidence="1">
    <location>
        <begin position="245"/>
        <end position="262"/>
    </location>
</feature>
<dbReference type="InterPro" id="IPR043968">
    <property type="entry name" value="SGNH"/>
</dbReference>
<gene>
    <name evidence="4" type="ORF">VSF3289_04151</name>
</gene>
<dbReference type="GO" id="GO:0016747">
    <property type="term" value="F:acyltransferase activity, transferring groups other than amino-acyl groups"/>
    <property type="evidence" value="ECO:0007669"/>
    <property type="project" value="InterPro"/>
</dbReference>
<reference evidence="4 5" key="1">
    <citation type="submission" date="2016-08" db="EMBL/GenBank/DDBJ databases">
        <title>Genome sequencing of Vibrio scophthalmi strain FP3289, an isolated from Paralichthys olivaceus.</title>
        <authorList>
            <person name="Han H.-J."/>
        </authorList>
    </citation>
    <scope>NUCLEOTIDE SEQUENCE [LARGE SCALE GENOMIC DNA]</scope>
    <source>
        <strain evidence="4 5">FP3289</strain>
    </source>
</reference>
<evidence type="ECO:0000259" key="2">
    <source>
        <dbReference type="Pfam" id="PF01757"/>
    </source>
</evidence>
<dbReference type="OrthoDB" id="9767863at2"/>
<feature type="transmembrane region" description="Helical" evidence="1">
    <location>
        <begin position="306"/>
        <end position="324"/>
    </location>
</feature>
<dbReference type="GO" id="GO:0009103">
    <property type="term" value="P:lipopolysaccharide biosynthetic process"/>
    <property type="evidence" value="ECO:0007669"/>
    <property type="project" value="TreeGrafter"/>
</dbReference>
<evidence type="ECO:0000313" key="4">
    <source>
        <dbReference type="EMBL" id="ODS05011.1"/>
    </source>
</evidence>
<dbReference type="Proteomes" id="UP000095131">
    <property type="component" value="Unassembled WGS sequence"/>
</dbReference>
<feature type="transmembrane region" description="Helical" evidence="1">
    <location>
        <begin position="75"/>
        <end position="94"/>
    </location>
</feature>
<dbReference type="InterPro" id="IPR050879">
    <property type="entry name" value="Acyltransferase_3"/>
</dbReference>
<name>A0A1E3WGS7_9VIBR</name>
<dbReference type="PANTHER" id="PTHR23028">
    <property type="entry name" value="ACETYLTRANSFERASE"/>
    <property type="match status" value="1"/>
</dbReference>
<dbReference type="PANTHER" id="PTHR23028:SF53">
    <property type="entry name" value="ACYL_TRANSF_3 DOMAIN-CONTAINING PROTEIN"/>
    <property type="match status" value="1"/>
</dbReference>
<dbReference type="InterPro" id="IPR002656">
    <property type="entry name" value="Acyl_transf_3_dom"/>
</dbReference>
<dbReference type="RefSeq" id="WP_069448025.1">
    <property type="nucleotide sequence ID" value="NZ_MDCJ01000007.1"/>
</dbReference>
<dbReference type="Pfam" id="PF19040">
    <property type="entry name" value="SGNH"/>
    <property type="match status" value="1"/>
</dbReference>
<feature type="transmembrane region" description="Helical" evidence="1">
    <location>
        <begin position="282"/>
        <end position="300"/>
    </location>
</feature>
<keyword evidence="1" id="KW-0472">Membrane</keyword>
<dbReference type="GO" id="GO:0016020">
    <property type="term" value="C:membrane"/>
    <property type="evidence" value="ECO:0007669"/>
    <property type="project" value="TreeGrafter"/>
</dbReference>
<evidence type="ECO:0000259" key="3">
    <source>
        <dbReference type="Pfam" id="PF19040"/>
    </source>
</evidence>
<dbReference type="EC" id="2.3.1.-" evidence="4"/>
<feature type="transmembrane region" description="Helical" evidence="1">
    <location>
        <begin position="200"/>
        <end position="218"/>
    </location>
</feature>
<protein>
    <submittedName>
        <fullName evidence="4">Putative O-acetyltransferase</fullName>
        <ecNumber evidence="4">2.3.1.-</ecNumber>
    </submittedName>
</protein>
<feature type="transmembrane region" description="Helical" evidence="1">
    <location>
        <begin position="223"/>
        <end position="239"/>
    </location>
</feature>
<dbReference type="EMBL" id="MDCJ01000007">
    <property type="protein sequence ID" value="ODS05011.1"/>
    <property type="molecule type" value="Genomic_DNA"/>
</dbReference>
<keyword evidence="4" id="KW-0012">Acyltransferase</keyword>
<keyword evidence="1" id="KW-1133">Transmembrane helix</keyword>
<evidence type="ECO:0000256" key="1">
    <source>
        <dbReference type="SAM" id="Phobius"/>
    </source>
</evidence>
<sequence>MSNTKFRHDINGLRSIAVLAVILYHFGAEALPGGFAGVDVFFVISGFLMTSIIFRGLEDGNFNLFRFYVARANRIIPPLAIMCSALLVFGWFFLTPEDYRVVSKHIASSLGFLSNITYLKEAGYFDAASHEKWLLHTWSLSVEWQFYIIYPVILLGLRKLCSFEIIKKIILVCTVLGFAINIAMSIYIPDVAYYSLQSRAWEMMFGGLAFLYPINVIGKKQKLVELIGFLLIILAYLYVTSSDIWPGYLSLFPVFGAYLIILSNNKNSLITNNWPFQYIGKASYSIYLWHWPIVVFSFFFDFDINWMHGLAISILFGSISYYFIEKIRFKTFSQWKDIQYVVPVYLSMFVIVMSGAIYALDGVKSRYPDDFNKLASMAESSPYRKSCHVSSYRSPSESCEYDYKNTTWAVLGDSHTVEIAYALAERLKNNHEGVKHFSFSDCVPSYGQDTDFSRCSEWFNDSVNYIVSDKNIENVVIEFRYSKGLFGDNVGSYPEIPMSGDKSRNAEILKSLDETIYLLAQNKKHVYVYYPVPELNKEVLNLVAQEYYRNGQYNKVQGPSLLYYKERNKFIIKHFEQTKYPDNVIFIKPENIFCRQDKCYAALDSKPLYFDDNHPSIYGASLLVKELPID</sequence>
<feature type="transmembrane region" description="Helical" evidence="1">
    <location>
        <begin position="138"/>
        <end position="157"/>
    </location>
</feature>
<feature type="transmembrane region" description="Helical" evidence="1">
    <location>
        <begin position="340"/>
        <end position="360"/>
    </location>
</feature>
<feature type="transmembrane region" description="Helical" evidence="1">
    <location>
        <begin position="34"/>
        <end position="54"/>
    </location>
</feature>
<keyword evidence="4" id="KW-0808">Transferase</keyword>
<proteinExistence type="predicted"/>
<keyword evidence="1" id="KW-0812">Transmembrane</keyword>
<accession>A0A1E3WGS7</accession>
<evidence type="ECO:0000313" key="5">
    <source>
        <dbReference type="Proteomes" id="UP000095131"/>
    </source>
</evidence>
<dbReference type="Pfam" id="PF01757">
    <property type="entry name" value="Acyl_transf_3"/>
    <property type="match status" value="1"/>
</dbReference>
<feature type="transmembrane region" description="Helical" evidence="1">
    <location>
        <begin position="12"/>
        <end position="28"/>
    </location>
</feature>